<dbReference type="Gene3D" id="2.40.30.170">
    <property type="match status" value="1"/>
</dbReference>
<organism evidence="4 5">
    <name type="scientific">Candidatus Cryptobacteroides merdavium</name>
    <dbReference type="NCBI Taxonomy" id="2840769"/>
    <lineage>
        <taxon>Bacteria</taxon>
        <taxon>Pseudomonadati</taxon>
        <taxon>Bacteroidota</taxon>
        <taxon>Bacteroidia</taxon>
        <taxon>Bacteroidales</taxon>
        <taxon>Candidatus Cryptobacteroides</taxon>
    </lineage>
</organism>
<evidence type="ECO:0000256" key="1">
    <source>
        <dbReference type="ARBA" id="ARBA00009477"/>
    </source>
</evidence>
<dbReference type="InterPro" id="IPR006143">
    <property type="entry name" value="RND_pump_MFP"/>
</dbReference>
<dbReference type="SUPFAM" id="SSF111369">
    <property type="entry name" value="HlyD-like secretion proteins"/>
    <property type="match status" value="1"/>
</dbReference>
<evidence type="ECO:0000259" key="3">
    <source>
        <dbReference type="Pfam" id="PF25989"/>
    </source>
</evidence>
<dbReference type="PROSITE" id="PS51257">
    <property type="entry name" value="PROKAR_LIPOPROTEIN"/>
    <property type="match status" value="1"/>
</dbReference>
<dbReference type="InterPro" id="IPR058647">
    <property type="entry name" value="BSH_CzcB-like"/>
</dbReference>
<protein>
    <submittedName>
        <fullName evidence="4">Efflux RND transporter periplasmic adaptor subunit</fullName>
    </submittedName>
</protein>
<evidence type="ECO:0000313" key="4">
    <source>
        <dbReference type="EMBL" id="MBO8444604.1"/>
    </source>
</evidence>
<reference evidence="4" key="1">
    <citation type="submission" date="2020-10" db="EMBL/GenBank/DDBJ databases">
        <authorList>
            <person name="Gilroy R."/>
        </authorList>
    </citation>
    <scope>NUCLEOTIDE SEQUENCE</scope>
    <source>
        <strain evidence="4">D5-748</strain>
    </source>
</reference>
<dbReference type="Pfam" id="PF25973">
    <property type="entry name" value="BSH_CzcB"/>
    <property type="match status" value="1"/>
</dbReference>
<reference evidence="4" key="2">
    <citation type="journal article" date="2021" name="PeerJ">
        <title>Extensive microbial diversity within the chicken gut microbiome revealed by metagenomics and culture.</title>
        <authorList>
            <person name="Gilroy R."/>
            <person name="Ravi A."/>
            <person name="Getino M."/>
            <person name="Pursley I."/>
            <person name="Horton D.L."/>
            <person name="Alikhan N.F."/>
            <person name="Baker D."/>
            <person name="Gharbi K."/>
            <person name="Hall N."/>
            <person name="Watson M."/>
            <person name="Adriaenssens E.M."/>
            <person name="Foster-Nyarko E."/>
            <person name="Jarju S."/>
            <person name="Secka A."/>
            <person name="Antonio M."/>
            <person name="Oren A."/>
            <person name="Chaudhuri R.R."/>
            <person name="La Ragione R."/>
            <person name="Hildebrand F."/>
            <person name="Pallen M.J."/>
        </authorList>
    </citation>
    <scope>NUCLEOTIDE SEQUENCE</scope>
    <source>
        <strain evidence="4">D5-748</strain>
    </source>
</reference>
<dbReference type="GO" id="GO:1990281">
    <property type="term" value="C:efflux pump complex"/>
    <property type="evidence" value="ECO:0007669"/>
    <property type="project" value="TreeGrafter"/>
</dbReference>
<dbReference type="NCBIfam" id="TIGR01730">
    <property type="entry name" value="RND_mfp"/>
    <property type="match status" value="1"/>
</dbReference>
<feature type="domain" description="YknX-like C-terminal permuted SH3-like" evidence="3">
    <location>
        <begin position="273"/>
        <end position="339"/>
    </location>
</feature>
<dbReference type="PANTHER" id="PTHR30469">
    <property type="entry name" value="MULTIDRUG RESISTANCE PROTEIN MDTA"/>
    <property type="match status" value="1"/>
</dbReference>
<dbReference type="InterPro" id="IPR058637">
    <property type="entry name" value="YknX-like_C"/>
</dbReference>
<evidence type="ECO:0000259" key="2">
    <source>
        <dbReference type="Pfam" id="PF25973"/>
    </source>
</evidence>
<dbReference type="PANTHER" id="PTHR30469:SF20">
    <property type="entry name" value="EFFLUX RND TRANSPORTER PERIPLASMIC ADAPTOR SUBUNIT"/>
    <property type="match status" value="1"/>
</dbReference>
<name>A0A9D9EBC6_9BACT</name>
<dbReference type="Pfam" id="PF25989">
    <property type="entry name" value="YknX_C"/>
    <property type="match status" value="1"/>
</dbReference>
<dbReference type="Gene3D" id="1.10.287.470">
    <property type="entry name" value="Helix hairpin bin"/>
    <property type="match status" value="1"/>
</dbReference>
<dbReference type="Gene3D" id="2.40.420.20">
    <property type="match status" value="1"/>
</dbReference>
<gene>
    <name evidence="4" type="ORF">IAC23_02760</name>
</gene>
<dbReference type="AlphaFoldDB" id="A0A9D9EBC6"/>
<accession>A0A9D9EBC6</accession>
<evidence type="ECO:0000313" key="5">
    <source>
        <dbReference type="Proteomes" id="UP000823619"/>
    </source>
</evidence>
<feature type="domain" description="CzcB-like barrel-sandwich hybrid" evidence="2">
    <location>
        <begin position="64"/>
        <end position="187"/>
    </location>
</feature>
<comment type="similarity">
    <text evidence="1">Belongs to the membrane fusion protein (MFP) (TC 8.A.1) family.</text>
</comment>
<comment type="caution">
    <text evidence="4">The sequence shown here is derived from an EMBL/GenBank/DDBJ whole genome shotgun (WGS) entry which is preliminary data.</text>
</comment>
<dbReference type="EMBL" id="JADIMO010000032">
    <property type="protein sequence ID" value="MBO8444604.1"/>
    <property type="molecule type" value="Genomic_DNA"/>
</dbReference>
<proteinExistence type="inferred from homology"/>
<dbReference type="Gene3D" id="2.40.50.100">
    <property type="match status" value="1"/>
</dbReference>
<dbReference type="Proteomes" id="UP000823619">
    <property type="component" value="Unassembled WGS sequence"/>
</dbReference>
<dbReference type="GO" id="GO:0015562">
    <property type="term" value="F:efflux transmembrane transporter activity"/>
    <property type="evidence" value="ECO:0007669"/>
    <property type="project" value="TreeGrafter"/>
</dbReference>
<sequence length="342" mass="36124">MNRRSFGLFAVSALVPVLVSGCGLRKDGNKVQEPVPVRVVTVEETEGVGARSYVGTVAPSKSAVLSCSYSGTLVRLAVSEGDFVRKGDTVAVIESQSVKSMRDMAHATLRQAEDGYERLTQVHGSGSVADVKMVEIETQLSKARASAEAADKALEDCTVKAPFDGVIGDVFVEQGVDLSVMEPVVRILDISSVKVEISVPENEFSAMDKGDRASVNVPALDGRTFGAVLRTKGLVASPVSHSYRFDLEPAERVPGLMPGMVCKVVFDDSSSGMVIPASAVRTDMDGRYVWAVRDGKVRKAYVTIGGFSGEGVIVESGLAAGDKVIVEGGQKVSGGMSVKEME</sequence>